<dbReference type="AlphaFoldDB" id="A0A6M3L3B9"/>
<dbReference type="EMBL" id="MT142811">
    <property type="protein sequence ID" value="QJA88910.1"/>
    <property type="molecule type" value="Genomic_DNA"/>
</dbReference>
<reference evidence="1" key="1">
    <citation type="submission" date="2020-03" db="EMBL/GenBank/DDBJ databases">
        <title>The deep terrestrial virosphere.</title>
        <authorList>
            <person name="Holmfeldt K."/>
            <person name="Nilsson E."/>
            <person name="Simone D."/>
            <person name="Lopez-Fernandez M."/>
            <person name="Wu X."/>
            <person name="de Brujin I."/>
            <person name="Lundin D."/>
            <person name="Andersson A."/>
            <person name="Bertilsson S."/>
            <person name="Dopson M."/>
        </authorList>
    </citation>
    <scope>NUCLEOTIDE SEQUENCE</scope>
    <source>
        <strain evidence="1">MM415B02654</strain>
    </source>
</reference>
<proteinExistence type="predicted"/>
<name>A0A6M3L3B9_9ZZZZ</name>
<evidence type="ECO:0000313" key="1">
    <source>
        <dbReference type="EMBL" id="QJA88910.1"/>
    </source>
</evidence>
<organism evidence="1">
    <name type="scientific">viral metagenome</name>
    <dbReference type="NCBI Taxonomy" id="1070528"/>
    <lineage>
        <taxon>unclassified sequences</taxon>
        <taxon>metagenomes</taxon>
        <taxon>organismal metagenomes</taxon>
    </lineage>
</organism>
<sequence length="42" mass="4884">MGGLELLRRCDSVYLMKNFEFSQGAIKELMLATNLGKKVYWE</sequence>
<dbReference type="InterPro" id="IPR025518">
    <property type="entry name" value="DUF4406"/>
</dbReference>
<protein>
    <submittedName>
        <fullName evidence="1">Uncharacterized protein</fullName>
    </submittedName>
</protein>
<dbReference type="Pfam" id="PF14359">
    <property type="entry name" value="DUF4406"/>
    <property type="match status" value="1"/>
</dbReference>
<gene>
    <name evidence="1" type="ORF">MM415B02654_0005</name>
</gene>
<accession>A0A6M3L3B9</accession>